<dbReference type="EMBL" id="CP112998">
    <property type="protein sequence ID" value="WAC10162.1"/>
    <property type="molecule type" value="Genomic_DNA"/>
</dbReference>
<organism evidence="5 6">
    <name type="scientific">Dyadobacter pollutisoli</name>
    <dbReference type="NCBI Taxonomy" id="2910158"/>
    <lineage>
        <taxon>Bacteria</taxon>
        <taxon>Pseudomonadati</taxon>
        <taxon>Bacteroidota</taxon>
        <taxon>Cytophagia</taxon>
        <taxon>Cytophagales</taxon>
        <taxon>Spirosomataceae</taxon>
        <taxon>Dyadobacter</taxon>
    </lineage>
</organism>
<dbReference type="KEGG" id="dpf:ON006_20665"/>
<dbReference type="GO" id="GO:0008840">
    <property type="term" value="F:4-hydroxy-tetrahydrodipicolinate synthase activity"/>
    <property type="evidence" value="ECO:0007669"/>
    <property type="project" value="TreeGrafter"/>
</dbReference>
<feature type="binding site" evidence="4">
    <location>
        <position position="214"/>
    </location>
    <ligand>
        <name>pyruvate</name>
        <dbReference type="ChEBI" id="CHEBI:15361"/>
    </ligand>
</feature>
<dbReference type="CDD" id="cd00408">
    <property type="entry name" value="DHDPS-like"/>
    <property type="match status" value="1"/>
</dbReference>
<keyword evidence="2 3" id="KW-0456">Lyase</keyword>
<evidence type="ECO:0000256" key="3">
    <source>
        <dbReference type="PIRNR" id="PIRNR001365"/>
    </source>
</evidence>
<sequence length="321" mass="35803">MMMMNSENELLGVVPIIPTPFTENEEIDEDALRSLIDFAITSGIEAVCLPAYASEFYKLTDDEKLQVVRVAVEHAAGRIKIVAQSNHPSLKIAIKLAKANVEAGADVVSLAVPRIFSLPEDSLKVYLSEFLQSIPSTPVLIQDFNPGGSSISVEFIKNLMEENPNFKYLKLEEPLCAPKFDNIIQSTKGKIGLFEGWGGLYMLELIPIGIRGVMPGLAVADILQRVFNLRSNGEHAKAFDLFEKVMPQIFFSLQNMELFHYAEKELLMARGILKNSIARKAAYIPDPSSIAYIKELNQRVIDVLNDESWEIKPLETTLSKE</sequence>
<dbReference type="Gene3D" id="3.20.20.70">
    <property type="entry name" value="Aldolase class I"/>
    <property type="match status" value="1"/>
</dbReference>
<dbReference type="AlphaFoldDB" id="A0A9E8N7X2"/>
<dbReference type="SUPFAM" id="SSF51569">
    <property type="entry name" value="Aldolase"/>
    <property type="match status" value="1"/>
</dbReference>
<accession>A0A9E8N7X2</accession>
<evidence type="ECO:0000313" key="6">
    <source>
        <dbReference type="Proteomes" id="UP001164653"/>
    </source>
</evidence>
<dbReference type="Pfam" id="PF00701">
    <property type="entry name" value="DHDPS"/>
    <property type="match status" value="1"/>
</dbReference>
<dbReference type="InterPro" id="IPR002220">
    <property type="entry name" value="DapA-like"/>
</dbReference>
<dbReference type="PANTHER" id="PTHR12128:SF66">
    <property type="entry name" value="4-HYDROXY-2-OXOGLUTARATE ALDOLASE, MITOCHONDRIAL"/>
    <property type="match status" value="1"/>
</dbReference>
<dbReference type="PIRSF" id="PIRSF001365">
    <property type="entry name" value="DHDPS"/>
    <property type="match status" value="1"/>
</dbReference>
<evidence type="ECO:0000256" key="1">
    <source>
        <dbReference type="ARBA" id="ARBA00007592"/>
    </source>
</evidence>
<proteinExistence type="inferred from homology"/>
<protein>
    <submittedName>
        <fullName evidence="5">Dihydrodipicolinate synthase family protein</fullName>
    </submittedName>
</protein>
<dbReference type="InterPro" id="IPR013785">
    <property type="entry name" value="Aldolase_TIM"/>
</dbReference>
<dbReference type="Proteomes" id="UP001164653">
    <property type="component" value="Chromosome"/>
</dbReference>
<evidence type="ECO:0000256" key="4">
    <source>
        <dbReference type="PIRSR" id="PIRSR001365-2"/>
    </source>
</evidence>
<comment type="similarity">
    <text evidence="1 3">Belongs to the DapA family.</text>
</comment>
<reference evidence="5" key="1">
    <citation type="submission" date="2022-11" db="EMBL/GenBank/DDBJ databases">
        <title>Dyadobacter pollutisoli sp. nov., isolated from plastic dumped soil.</title>
        <authorList>
            <person name="Kim J.M."/>
            <person name="Kim K.R."/>
            <person name="Lee J.K."/>
            <person name="Hao L."/>
            <person name="Jeon C.O."/>
        </authorList>
    </citation>
    <scope>NUCLEOTIDE SEQUENCE</scope>
    <source>
        <strain evidence="5">U1</strain>
    </source>
</reference>
<evidence type="ECO:0000256" key="2">
    <source>
        <dbReference type="ARBA" id="ARBA00023239"/>
    </source>
</evidence>
<dbReference type="RefSeq" id="WP_244823756.1">
    <property type="nucleotide sequence ID" value="NZ_CP112998.1"/>
</dbReference>
<keyword evidence="6" id="KW-1185">Reference proteome</keyword>
<name>A0A9E8N7X2_9BACT</name>
<evidence type="ECO:0000313" key="5">
    <source>
        <dbReference type="EMBL" id="WAC10162.1"/>
    </source>
</evidence>
<dbReference type="PANTHER" id="PTHR12128">
    <property type="entry name" value="DIHYDRODIPICOLINATE SYNTHASE"/>
    <property type="match status" value="1"/>
</dbReference>
<gene>
    <name evidence="5" type="ORF">ON006_20665</name>
</gene>
<dbReference type="GO" id="GO:0005829">
    <property type="term" value="C:cytosol"/>
    <property type="evidence" value="ECO:0007669"/>
    <property type="project" value="TreeGrafter"/>
</dbReference>
<dbReference type="SMART" id="SM01130">
    <property type="entry name" value="DHDPS"/>
    <property type="match status" value="1"/>
</dbReference>